<comment type="caution">
    <text evidence="19">The sequence shown here is derived from an EMBL/GenBank/DDBJ whole genome shotgun (WGS) entry which is preliminary data.</text>
</comment>
<dbReference type="SUPFAM" id="SSF55874">
    <property type="entry name" value="ATPase domain of HSP90 chaperone/DNA topoisomerase II/histidine kinase"/>
    <property type="match status" value="1"/>
</dbReference>
<evidence type="ECO:0000256" key="15">
    <source>
        <dbReference type="ARBA" id="ARBA00030800"/>
    </source>
</evidence>
<evidence type="ECO:0000256" key="5">
    <source>
        <dbReference type="ARBA" id="ARBA00017322"/>
    </source>
</evidence>
<keyword evidence="7" id="KW-0963">Cytoplasm</keyword>
<dbReference type="GO" id="GO:0051539">
    <property type="term" value="F:4 iron, 4 sulfur cluster binding"/>
    <property type="evidence" value="ECO:0007669"/>
    <property type="project" value="UniProtKB-KW"/>
</dbReference>
<keyword evidence="9" id="KW-0479">Metal-binding</keyword>
<keyword evidence="17" id="KW-1133">Transmembrane helix</keyword>
<dbReference type="CDD" id="cd16917">
    <property type="entry name" value="HATPase_UhpB-NarQ-NarX-like"/>
    <property type="match status" value="1"/>
</dbReference>
<feature type="transmembrane region" description="Helical" evidence="17">
    <location>
        <begin position="32"/>
        <end position="54"/>
    </location>
</feature>
<evidence type="ECO:0000256" key="7">
    <source>
        <dbReference type="ARBA" id="ARBA00022490"/>
    </source>
</evidence>
<dbReference type="PIRSF" id="PIRSF037434">
    <property type="entry name" value="STHK_ChrS"/>
    <property type="match status" value="1"/>
</dbReference>
<dbReference type="PANTHER" id="PTHR24421">
    <property type="entry name" value="NITRATE/NITRITE SENSOR PROTEIN NARX-RELATED"/>
    <property type="match status" value="1"/>
</dbReference>
<evidence type="ECO:0000256" key="4">
    <source>
        <dbReference type="ARBA" id="ARBA00012438"/>
    </source>
</evidence>
<feature type="transmembrane region" description="Helical" evidence="17">
    <location>
        <begin position="159"/>
        <end position="177"/>
    </location>
</feature>
<comment type="catalytic activity">
    <reaction evidence="1">
        <text>ATP + protein L-histidine = ADP + protein N-phospho-L-histidine.</text>
        <dbReference type="EC" id="2.7.13.3"/>
    </reaction>
</comment>
<dbReference type="RefSeq" id="WP_182894481.1">
    <property type="nucleotide sequence ID" value="NZ_JACGZW010000011.1"/>
</dbReference>
<comment type="function">
    <text evidence="14">Member of the two-component regulatory system NreB/NreC involved in the control of dissimilatory nitrate/nitrite reduction in response to oxygen. NreB functions as a direct oxygen sensor histidine kinase which is autophosphorylated, in the absence of oxygen, probably at the conserved histidine residue, and transfers its phosphate group probably to a conserved aspartate residue of NreC. NreB/NreC activates the expression of the nitrate (narGHJI) and nitrite (nir) reductase operons, as well as the putative nitrate transporter gene narT.</text>
</comment>
<keyword evidence="13" id="KW-0411">Iron-sulfur</keyword>
<accession>A0A7W3W2L8</accession>
<evidence type="ECO:0000256" key="8">
    <source>
        <dbReference type="ARBA" id="ARBA00022679"/>
    </source>
</evidence>
<evidence type="ECO:0000313" key="19">
    <source>
        <dbReference type="EMBL" id="MBB1157640.1"/>
    </source>
</evidence>
<evidence type="ECO:0000259" key="18">
    <source>
        <dbReference type="PROSITE" id="PS50109"/>
    </source>
</evidence>
<evidence type="ECO:0000256" key="9">
    <source>
        <dbReference type="ARBA" id="ARBA00022723"/>
    </source>
</evidence>
<dbReference type="SMART" id="SM00387">
    <property type="entry name" value="HATPase_c"/>
    <property type="match status" value="1"/>
</dbReference>
<keyword evidence="10 19" id="KW-0418">Kinase</keyword>
<evidence type="ECO:0000256" key="11">
    <source>
        <dbReference type="ARBA" id="ARBA00023004"/>
    </source>
</evidence>
<dbReference type="InterPro" id="IPR036890">
    <property type="entry name" value="HATPase_C_sf"/>
</dbReference>
<keyword evidence="17" id="KW-0812">Transmembrane</keyword>
<feature type="domain" description="Histidine kinase" evidence="18">
    <location>
        <begin position="331"/>
        <end position="420"/>
    </location>
</feature>
<dbReference type="GO" id="GO:0016020">
    <property type="term" value="C:membrane"/>
    <property type="evidence" value="ECO:0007669"/>
    <property type="project" value="InterPro"/>
</dbReference>
<keyword evidence="11" id="KW-0408">Iron</keyword>
<dbReference type="EC" id="2.7.13.3" evidence="4"/>
<sequence>MAAALSPPERASRPSPMMGLRPGSIDPKAERWAGPVFAGVGILALAVCTIIAAGQPHGDPAQWRTTLLLAAASGLWLLVLIPVFPQRTRKPWLAIGFFVVLLAAATVLTSRLDPFTAFASIGYPIAFILFPTRWSIFAAAATAVVPLLAKGIWQPSPPWITAVSIVGPILYVAWFVGAENEQRRRTNEKLARSNAQLETALTENAALHAQLLTQAREAGVLDERQRMAREIHDTVAQGLTGIVTQLQAADRATEAADRQRHLDHVHTLAKDSLTEARRAVQALRPEPLADSHLPEALAGLANRASGTSGAKVTADVEGDARPLLPELEVALYRVAQEALANAEKHAHANRIGITLTYTSDLVMLDIRDDGRGFAPGDRGDGTGFGLEAMRQRVQRVAGSLTIESARGEGTAVHAEFPAIPSPAQAS</sequence>
<dbReference type="PRINTS" id="PR00344">
    <property type="entry name" value="BCTRLSENSOR"/>
</dbReference>
<evidence type="ECO:0000256" key="17">
    <source>
        <dbReference type="SAM" id="Phobius"/>
    </source>
</evidence>
<dbReference type="GO" id="GO:0005737">
    <property type="term" value="C:cytoplasm"/>
    <property type="evidence" value="ECO:0007669"/>
    <property type="project" value="UniProtKB-SubCell"/>
</dbReference>
<dbReference type="Pfam" id="PF02518">
    <property type="entry name" value="HATPase_c"/>
    <property type="match status" value="1"/>
</dbReference>
<dbReference type="PROSITE" id="PS50109">
    <property type="entry name" value="HIS_KIN"/>
    <property type="match status" value="1"/>
</dbReference>
<dbReference type="InterPro" id="IPR003594">
    <property type="entry name" value="HATPase_dom"/>
</dbReference>
<dbReference type="InterPro" id="IPR005467">
    <property type="entry name" value="His_kinase_dom"/>
</dbReference>
<dbReference type="Proteomes" id="UP000526734">
    <property type="component" value="Unassembled WGS sequence"/>
</dbReference>
<keyword evidence="17" id="KW-0472">Membrane</keyword>
<evidence type="ECO:0000256" key="16">
    <source>
        <dbReference type="SAM" id="MobiDB-lite"/>
    </source>
</evidence>
<dbReference type="Gene3D" id="1.20.5.1930">
    <property type="match status" value="1"/>
</dbReference>
<evidence type="ECO:0000256" key="6">
    <source>
        <dbReference type="ARBA" id="ARBA00022485"/>
    </source>
</evidence>
<comment type="subcellular location">
    <subcellularLocation>
        <location evidence="3">Cytoplasm</location>
    </subcellularLocation>
</comment>
<feature type="transmembrane region" description="Helical" evidence="17">
    <location>
        <begin position="91"/>
        <end position="109"/>
    </location>
</feature>
<protein>
    <recommendedName>
        <fullName evidence="5">Oxygen sensor histidine kinase NreB</fullName>
        <ecNumber evidence="4">2.7.13.3</ecNumber>
    </recommendedName>
    <alternativeName>
        <fullName evidence="15">Nitrogen regulation protein B</fullName>
    </alternativeName>
</protein>
<name>A0A7W3W2L8_9PSEU</name>
<dbReference type="EMBL" id="JACGZW010000011">
    <property type="protein sequence ID" value="MBB1157640.1"/>
    <property type="molecule type" value="Genomic_DNA"/>
</dbReference>
<feature type="transmembrane region" description="Helical" evidence="17">
    <location>
        <begin position="66"/>
        <end position="85"/>
    </location>
</feature>
<keyword evidence="20" id="KW-1185">Reference proteome</keyword>
<feature type="transmembrane region" description="Helical" evidence="17">
    <location>
        <begin position="121"/>
        <end position="147"/>
    </location>
</feature>
<evidence type="ECO:0000256" key="10">
    <source>
        <dbReference type="ARBA" id="ARBA00022777"/>
    </source>
</evidence>
<dbReference type="InterPro" id="IPR050482">
    <property type="entry name" value="Sensor_HK_TwoCompSys"/>
</dbReference>
<dbReference type="InterPro" id="IPR017205">
    <property type="entry name" value="Sig_transdc_His_kinase_ChrS"/>
</dbReference>
<organism evidence="19 20">
    <name type="scientific">Amycolatopsis dendrobii</name>
    <dbReference type="NCBI Taxonomy" id="2760662"/>
    <lineage>
        <taxon>Bacteria</taxon>
        <taxon>Bacillati</taxon>
        <taxon>Actinomycetota</taxon>
        <taxon>Actinomycetes</taxon>
        <taxon>Pseudonocardiales</taxon>
        <taxon>Pseudonocardiaceae</taxon>
        <taxon>Amycolatopsis</taxon>
    </lineage>
</organism>
<keyword evidence="6" id="KW-0004">4Fe-4S</keyword>
<feature type="region of interest" description="Disordered" evidence="16">
    <location>
        <begin position="1"/>
        <end position="20"/>
    </location>
</feature>
<evidence type="ECO:0000256" key="2">
    <source>
        <dbReference type="ARBA" id="ARBA00001966"/>
    </source>
</evidence>
<evidence type="ECO:0000256" key="3">
    <source>
        <dbReference type="ARBA" id="ARBA00004496"/>
    </source>
</evidence>
<gene>
    <name evidence="19" type="ORF">H4281_31225</name>
</gene>
<evidence type="ECO:0000256" key="14">
    <source>
        <dbReference type="ARBA" id="ARBA00024827"/>
    </source>
</evidence>
<keyword evidence="12" id="KW-0902">Two-component regulatory system</keyword>
<dbReference type="Pfam" id="PF07730">
    <property type="entry name" value="HisKA_3"/>
    <property type="match status" value="1"/>
</dbReference>
<dbReference type="GO" id="GO:0000155">
    <property type="term" value="F:phosphorelay sensor kinase activity"/>
    <property type="evidence" value="ECO:0007669"/>
    <property type="project" value="InterPro"/>
</dbReference>
<comment type="cofactor">
    <cofactor evidence="2">
        <name>[4Fe-4S] cluster</name>
        <dbReference type="ChEBI" id="CHEBI:49883"/>
    </cofactor>
</comment>
<evidence type="ECO:0000256" key="12">
    <source>
        <dbReference type="ARBA" id="ARBA00023012"/>
    </source>
</evidence>
<dbReference type="PANTHER" id="PTHR24421:SF62">
    <property type="entry name" value="SENSORY TRANSDUCTION HISTIDINE KINASE"/>
    <property type="match status" value="1"/>
</dbReference>
<dbReference type="Gene3D" id="3.30.565.10">
    <property type="entry name" value="Histidine kinase-like ATPase, C-terminal domain"/>
    <property type="match status" value="1"/>
</dbReference>
<evidence type="ECO:0000313" key="20">
    <source>
        <dbReference type="Proteomes" id="UP000526734"/>
    </source>
</evidence>
<evidence type="ECO:0000256" key="13">
    <source>
        <dbReference type="ARBA" id="ARBA00023014"/>
    </source>
</evidence>
<dbReference type="InterPro" id="IPR011712">
    <property type="entry name" value="Sig_transdc_His_kin_sub3_dim/P"/>
</dbReference>
<keyword evidence="8" id="KW-0808">Transferase</keyword>
<evidence type="ECO:0000256" key="1">
    <source>
        <dbReference type="ARBA" id="ARBA00000085"/>
    </source>
</evidence>
<dbReference type="GO" id="GO:0046983">
    <property type="term" value="F:protein dimerization activity"/>
    <property type="evidence" value="ECO:0007669"/>
    <property type="project" value="InterPro"/>
</dbReference>
<dbReference type="AlphaFoldDB" id="A0A7W3W2L8"/>
<dbReference type="GO" id="GO:0046872">
    <property type="term" value="F:metal ion binding"/>
    <property type="evidence" value="ECO:0007669"/>
    <property type="project" value="UniProtKB-KW"/>
</dbReference>
<proteinExistence type="predicted"/>
<reference evidence="19 20" key="1">
    <citation type="submission" date="2020-08" db="EMBL/GenBank/DDBJ databases">
        <title>Amycolatopsis sp. nov. DR6-1 isolated from Dendrobium heterocarpum.</title>
        <authorList>
            <person name="Tedsree N."/>
            <person name="Kuncharoen N."/>
            <person name="Likhitwitayawuid K."/>
            <person name="Tanasupawat S."/>
        </authorList>
    </citation>
    <scope>NUCLEOTIDE SEQUENCE [LARGE SCALE GENOMIC DNA]</scope>
    <source>
        <strain evidence="19 20">DR6-1</strain>
    </source>
</reference>
<dbReference type="InterPro" id="IPR004358">
    <property type="entry name" value="Sig_transdc_His_kin-like_C"/>
</dbReference>